<gene>
    <name evidence="1" type="ORF">SEPMUDRAFT_151723</name>
</gene>
<keyword evidence="2" id="KW-1185">Reference proteome</keyword>
<dbReference type="HOGENOM" id="CLU_2499298_0_0_1"/>
<dbReference type="AlphaFoldDB" id="M3CAA7"/>
<sequence length="86" mass="9944">MLLLTLARKEMEKQRKGEYTLQQLHICIVFLLLACLPGRQSLPVSAEDRSVHRKTAGRELHCDDDLPIGVRRTDIVHYSCLNFRPE</sequence>
<evidence type="ECO:0000313" key="2">
    <source>
        <dbReference type="Proteomes" id="UP000016931"/>
    </source>
</evidence>
<name>M3CAA7_SPHMS</name>
<evidence type="ECO:0000313" key="1">
    <source>
        <dbReference type="EMBL" id="EMF08790.1"/>
    </source>
</evidence>
<dbReference type="GeneID" id="27904138"/>
<accession>M3CAA7</accession>
<dbReference type="Proteomes" id="UP000016931">
    <property type="component" value="Unassembled WGS sequence"/>
</dbReference>
<organism evidence="1 2">
    <name type="scientific">Sphaerulina musiva (strain SO2202)</name>
    <name type="common">Poplar stem canker fungus</name>
    <name type="synonym">Septoria musiva</name>
    <dbReference type="NCBI Taxonomy" id="692275"/>
    <lineage>
        <taxon>Eukaryota</taxon>
        <taxon>Fungi</taxon>
        <taxon>Dikarya</taxon>
        <taxon>Ascomycota</taxon>
        <taxon>Pezizomycotina</taxon>
        <taxon>Dothideomycetes</taxon>
        <taxon>Dothideomycetidae</taxon>
        <taxon>Mycosphaerellales</taxon>
        <taxon>Mycosphaerellaceae</taxon>
        <taxon>Sphaerulina</taxon>
    </lineage>
</organism>
<dbReference type="RefSeq" id="XP_016756911.1">
    <property type="nucleotide sequence ID" value="XM_016907001.1"/>
</dbReference>
<proteinExistence type="predicted"/>
<dbReference type="EMBL" id="KB456270">
    <property type="protein sequence ID" value="EMF08790.1"/>
    <property type="molecule type" value="Genomic_DNA"/>
</dbReference>
<protein>
    <submittedName>
        <fullName evidence="1">Uncharacterized protein</fullName>
    </submittedName>
</protein>
<reference evidence="1 2" key="1">
    <citation type="journal article" date="2012" name="PLoS Pathog.">
        <title>Diverse lifestyles and strategies of plant pathogenesis encoded in the genomes of eighteen Dothideomycetes fungi.</title>
        <authorList>
            <person name="Ohm R.A."/>
            <person name="Feau N."/>
            <person name="Henrissat B."/>
            <person name="Schoch C.L."/>
            <person name="Horwitz B.A."/>
            <person name="Barry K.W."/>
            <person name="Condon B.J."/>
            <person name="Copeland A.C."/>
            <person name="Dhillon B."/>
            <person name="Glaser F."/>
            <person name="Hesse C.N."/>
            <person name="Kosti I."/>
            <person name="LaButti K."/>
            <person name="Lindquist E.A."/>
            <person name="Lucas S."/>
            <person name="Salamov A.A."/>
            <person name="Bradshaw R.E."/>
            <person name="Ciuffetti L."/>
            <person name="Hamelin R.C."/>
            <person name="Kema G.H.J."/>
            <person name="Lawrence C."/>
            <person name="Scott J.A."/>
            <person name="Spatafora J.W."/>
            <person name="Turgeon B.G."/>
            <person name="de Wit P.J.G.M."/>
            <person name="Zhong S."/>
            <person name="Goodwin S.B."/>
            <person name="Grigoriev I.V."/>
        </authorList>
    </citation>
    <scope>NUCLEOTIDE SEQUENCE [LARGE SCALE GENOMIC DNA]</scope>
    <source>
        <strain evidence="1 2">SO2202</strain>
    </source>
</reference>